<dbReference type="VEuPathDB" id="FungiDB:ACJ73_08307"/>
<dbReference type="Proteomes" id="UP000242791">
    <property type="component" value="Unassembled WGS sequence"/>
</dbReference>
<evidence type="ECO:0000256" key="1">
    <source>
        <dbReference type="SAM" id="MobiDB-lite"/>
    </source>
</evidence>
<dbReference type="OrthoDB" id="6082470at2759"/>
<name>A0A1J9PVG8_9EURO</name>
<dbReference type="AlphaFoldDB" id="A0A1J9PVG8"/>
<dbReference type="STRING" id="1658174.A0A1J9PVG8"/>
<sequence length="64" mass="7070">MSSLATPSSNPLIDLPEIILLCREQENLNAFQDALRKYWPAVSLSSPSTTTTRGRLIGQRLLGQ</sequence>
<evidence type="ECO:0000313" key="3">
    <source>
        <dbReference type="Proteomes" id="UP000242791"/>
    </source>
</evidence>
<reference evidence="2 3" key="1">
    <citation type="submission" date="2015-08" db="EMBL/GenBank/DDBJ databases">
        <title>Emmonsia species relationships and genome sequence.</title>
        <authorList>
            <person name="Cuomo C.A."/>
            <person name="Schwartz I.S."/>
            <person name="Kenyon C."/>
            <person name="De Hoog G.S."/>
            <person name="Govender N.P."/>
            <person name="Botha A."/>
            <person name="Moreno L."/>
            <person name="De Vries M."/>
            <person name="Munoz J.F."/>
            <person name="Stielow J.B."/>
        </authorList>
    </citation>
    <scope>NUCLEOTIDE SEQUENCE [LARGE SCALE GENOMIC DNA]</scope>
    <source>
        <strain evidence="2 3">EI222</strain>
    </source>
</reference>
<protein>
    <submittedName>
        <fullName evidence="2">Uncharacterized protein</fullName>
    </submittedName>
</protein>
<dbReference type="EMBL" id="LGTZ01001914">
    <property type="protein sequence ID" value="OJD20361.1"/>
    <property type="molecule type" value="Genomic_DNA"/>
</dbReference>
<proteinExistence type="predicted"/>
<feature type="region of interest" description="Disordered" evidence="1">
    <location>
        <begin position="44"/>
        <end position="64"/>
    </location>
</feature>
<feature type="compositionally biased region" description="Polar residues" evidence="1">
    <location>
        <begin position="44"/>
        <end position="53"/>
    </location>
</feature>
<evidence type="ECO:0000313" key="2">
    <source>
        <dbReference type="EMBL" id="OJD20361.1"/>
    </source>
</evidence>
<feature type="non-terminal residue" evidence="2">
    <location>
        <position position="64"/>
    </location>
</feature>
<gene>
    <name evidence="2" type="ORF">ACJ73_08307</name>
</gene>
<comment type="caution">
    <text evidence="2">The sequence shown here is derived from an EMBL/GenBank/DDBJ whole genome shotgun (WGS) entry which is preliminary data.</text>
</comment>
<keyword evidence="3" id="KW-1185">Reference proteome</keyword>
<organism evidence="2 3">
    <name type="scientific">Blastomyces percursus</name>
    <dbReference type="NCBI Taxonomy" id="1658174"/>
    <lineage>
        <taxon>Eukaryota</taxon>
        <taxon>Fungi</taxon>
        <taxon>Dikarya</taxon>
        <taxon>Ascomycota</taxon>
        <taxon>Pezizomycotina</taxon>
        <taxon>Eurotiomycetes</taxon>
        <taxon>Eurotiomycetidae</taxon>
        <taxon>Onygenales</taxon>
        <taxon>Ajellomycetaceae</taxon>
        <taxon>Blastomyces</taxon>
    </lineage>
</organism>
<accession>A0A1J9PVG8</accession>